<dbReference type="InterPro" id="IPR036680">
    <property type="entry name" value="SPOR-like_sf"/>
</dbReference>
<comment type="caution">
    <text evidence="2">The sequence shown here is derived from an EMBL/GenBank/DDBJ whole genome shotgun (WGS) entry which is preliminary data.</text>
</comment>
<dbReference type="AlphaFoldDB" id="A0A8J6P1I8"/>
<accession>A0A8J6P1I8</accession>
<dbReference type="Proteomes" id="UP000605201">
    <property type="component" value="Unassembled WGS sequence"/>
</dbReference>
<evidence type="ECO:0000259" key="1">
    <source>
        <dbReference type="PROSITE" id="PS51724"/>
    </source>
</evidence>
<dbReference type="Pfam" id="PF05036">
    <property type="entry name" value="SPOR"/>
    <property type="match status" value="1"/>
</dbReference>
<name>A0A8J6P1I8_9BACT</name>
<dbReference type="Gene3D" id="3.30.70.1070">
    <property type="entry name" value="Sporulation related repeat"/>
    <property type="match status" value="1"/>
</dbReference>
<proteinExistence type="predicted"/>
<organism evidence="2 3">
    <name type="scientific">Candidatus Desulfatibia vada</name>
    <dbReference type="NCBI Taxonomy" id="2841696"/>
    <lineage>
        <taxon>Bacteria</taxon>
        <taxon>Pseudomonadati</taxon>
        <taxon>Thermodesulfobacteriota</taxon>
        <taxon>Desulfobacteria</taxon>
        <taxon>Desulfobacterales</taxon>
        <taxon>Desulfobacterales incertae sedis</taxon>
        <taxon>Candidatus Desulfatibia</taxon>
    </lineage>
</organism>
<protein>
    <submittedName>
        <fullName evidence="2">DUF1566 domain-containing protein</fullName>
    </submittedName>
</protein>
<feature type="domain" description="SPOR" evidence="1">
    <location>
        <begin position="26"/>
        <end position="106"/>
    </location>
</feature>
<dbReference type="GO" id="GO:0042834">
    <property type="term" value="F:peptidoglycan binding"/>
    <property type="evidence" value="ECO:0007669"/>
    <property type="project" value="InterPro"/>
</dbReference>
<dbReference type="InterPro" id="IPR007730">
    <property type="entry name" value="SPOR-like_dom"/>
</dbReference>
<reference evidence="2 3" key="1">
    <citation type="submission" date="2020-08" db="EMBL/GenBank/DDBJ databases">
        <title>Bridging the membrane lipid divide: bacteria of the FCB group superphylum have the potential to synthesize archaeal ether lipids.</title>
        <authorList>
            <person name="Villanueva L."/>
            <person name="Von Meijenfeldt F.A.B."/>
            <person name="Westbye A.B."/>
            <person name="Yadav S."/>
            <person name="Hopmans E.C."/>
            <person name="Dutilh B.E."/>
            <person name="Sinninghe Damste J.S."/>
        </authorList>
    </citation>
    <scope>NUCLEOTIDE SEQUENCE [LARGE SCALE GENOMIC DNA]</scope>
    <source>
        <strain evidence="2">NIOZ-UU17</strain>
    </source>
</reference>
<dbReference type="PROSITE" id="PS51724">
    <property type="entry name" value="SPOR"/>
    <property type="match status" value="1"/>
</dbReference>
<dbReference type="EMBL" id="JACNIG010000118">
    <property type="protein sequence ID" value="MBC8431160.1"/>
    <property type="molecule type" value="Genomic_DNA"/>
</dbReference>
<dbReference type="Pfam" id="PF07603">
    <property type="entry name" value="Lcl_C"/>
    <property type="match status" value="1"/>
</dbReference>
<dbReference type="SUPFAM" id="SSF110997">
    <property type="entry name" value="Sporulation related repeat"/>
    <property type="match status" value="1"/>
</dbReference>
<evidence type="ECO:0000313" key="2">
    <source>
        <dbReference type="EMBL" id="MBC8431160.1"/>
    </source>
</evidence>
<gene>
    <name evidence="2" type="ORF">H8D96_04500</name>
</gene>
<sequence length="282" mass="32677">MRKQSIVQSVLFLFALIFVLSDPAICAKQVFYSIHFATLKDIRDVNKQVNLLKEKGKMVFWEKTEIPAMGQFYRVYVGRYKTWNGAVAFRDKLKSAGVVGPLGIQWFSETVESKEVQDPPKLIESKKSAFVQPLYSAPEKDRFVDNKDGTVTDTKTNLMWIKNGWRLEFISALPWFEAMDKVKNFKHGNFSDWRLPTIEEWNSLIDPGNQNPALVEPNPFVNIISHIPYWSKTEFNYDKNHICNDQCSLDSYIVTLWSGITYHQKKSKRAFILPVRSIVPKI</sequence>
<dbReference type="InterPro" id="IPR011460">
    <property type="entry name" value="Lcl_C"/>
</dbReference>
<evidence type="ECO:0000313" key="3">
    <source>
        <dbReference type="Proteomes" id="UP000605201"/>
    </source>
</evidence>